<dbReference type="Proteomes" id="UP000005522">
    <property type="component" value="Chromosome"/>
</dbReference>
<name>A0A059ZU82_ACICK</name>
<dbReference type="EMBL" id="CP005986">
    <property type="protein sequence ID" value="AIA55160.1"/>
    <property type="molecule type" value="Genomic_DNA"/>
</dbReference>
<dbReference type="AlphaFoldDB" id="A0A059ZU82"/>
<sequence>MYIQKIDAIRDPLPKFEVVFNLFTLAQALKPMPIDREWLSVSR</sequence>
<dbReference type="KEGG" id="acz:Acaty_c1292"/>
<accession>A0A059ZU82</accession>
<protein>
    <submittedName>
        <fullName evidence="1">Uncharacterized protein</fullName>
    </submittedName>
</protein>
<gene>
    <name evidence="1" type="ORF">Acaty_c1292</name>
</gene>
<proteinExistence type="predicted"/>
<reference evidence="1 2" key="1">
    <citation type="journal article" date="2009" name="J. Bacteriol.">
        <title>Draft genome sequence of the extremely acidophilic bacterium Acidithiobacillus caldus ATCC 51756 reveals metabolic versatility in the genus Acidithiobacillus.</title>
        <authorList>
            <person name="Valdes J."/>
            <person name="Quatrini R."/>
            <person name="Hallberg K."/>
            <person name="Dopson M."/>
            <person name="Valenzuela P.D."/>
            <person name="Holmes D.S."/>
        </authorList>
    </citation>
    <scope>NUCLEOTIDE SEQUENCE [LARGE SCALE GENOMIC DNA]</scope>
    <source>
        <strain evidence="2">ATCC 51756 / DSM 8584 / KU</strain>
    </source>
</reference>
<evidence type="ECO:0000313" key="2">
    <source>
        <dbReference type="Proteomes" id="UP000005522"/>
    </source>
</evidence>
<dbReference type="HOGENOM" id="CLU_3228201_0_0_6"/>
<evidence type="ECO:0000313" key="1">
    <source>
        <dbReference type="EMBL" id="AIA55160.1"/>
    </source>
</evidence>
<organism evidence="1 2">
    <name type="scientific">Acidithiobacillus caldus (strain ATCC 51756 / DSM 8584 / KU)</name>
    <dbReference type="NCBI Taxonomy" id="637389"/>
    <lineage>
        <taxon>Bacteria</taxon>
        <taxon>Pseudomonadati</taxon>
        <taxon>Pseudomonadota</taxon>
        <taxon>Acidithiobacillia</taxon>
        <taxon>Acidithiobacillales</taxon>
        <taxon>Acidithiobacillaceae</taxon>
        <taxon>Acidithiobacillus</taxon>
    </lineage>
</organism>